<sequence>MEYDTARRHSHTTPFAYPHYYYNDRNLSLQSHGREARVYPMGGPVGGQRVRNIPPREDGAVDNGSSRRRSAVACARCRKRKIKCSGDPGNGSVCQNCKLAGVNVEVCQFHRVGSTAVTDAIAIHQLNGLTGLPTPNVISPFGMAEGTMYQRSQYGHMDSRTTYPSSWTAITYPEDTSPVDTYDLDHQTSYLPTQGSLGSICGSYRWHQSTSRALNNGNNGYVAPEHTVPSVPAYAPANLPYIQTDIRGTAVSEAISSPLNMASLQSTLPMTLPERTHPRQPSLTESAAPQRQLPPLPSPAQTTRNVVDQMQDQRLLRSGPIINGHPASVNDMATKSSLAWNPDTSSGIQSNHVTEASSSELVTQIVTSASMPSISESSLSYLPSTTSVEDGSVTIPSSQSPTQLNFTASSLLEAMTAPTTNTSPVYSNFREVRNNTTTSPDSRAMLVRASSETNVYSFGTDKSSKRSSPAEGPHEHSLVSGHHYTPFDQVNAQQTASLGSIARESLEARRASLQRASLSNLGRPY</sequence>
<feature type="compositionally biased region" description="Polar residues" evidence="2">
    <location>
        <begin position="279"/>
        <end position="289"/>
    </location>
</feature>
<gene>
    <name evidence="4" type="ORF">BS50DRAFT_672620</name>
</gene>
<evidence type="ECO:0000256" key="2">
    <source>
        <dbReference type="SAM" id="MobiDB-lite"/>
    </source>
</evidence>
<dbReference type="Proteomes" id="UP000240883">
    <property type="component" value="Unassembled WGS sequence"/>
</dbReference>
<protein>
    <recommendedName>
        <fullName evidence="3">Zn(2)-C6 fungal-type domain-containing protein</fullName>
    </recommendedName>
</protein>
<feature type="region of interest" description="Disordered" evidence="2">
    <location>
        <begin position="272"/>
        <end position="303"/>
    </location>
</feature>
<evidence type="ECO:0000259" key="3">
    <source>
        <dbReference type="PROSITE" id="PS50048"/>
    </source>
</evidence>
<evidence type="ECO:0000313" key="5">
    <source>
        <dbReference type="Proteomes" id="UP000240883"/>
    </source>
</evidence>
<dbReference type="GO" id="GO:0008270">
    <property type="term" value="F:zinc ion binding"/>
    <property type="evidence" value="ECO:0007669"/>
    <property type="project" value="InterPro"/>
</dbReference>
<dbReference type="CDD" id="cd00067">
    <property type="entry name" value="GAL4"/>
    <property type="match status" value="1"/>
</dbReference>
<dbReference type="EMBL" id="KZ678130">
    <property type="protein sequence ID" value="PSN71668.1"/>
    <property type="molecule type" value="Genomic_DNA"/>
</dbReference>
<dbReference type="OrthoDB" id="5394557at2759"/>
<evidence type="ECO:0000256" key="1">
    <source>
        <dbReference type="ARBA" id="ARBA00023242"/>
    </source>
</evidence>
<keyword evidence="5" id="KW-1185">Reference proteome</keyword>
<dbReference type="SUPFAM" id="SSF57701">
    <property type="entry name" value="Zn2/Cys6 DNA-binding domain"/>
    <property type="match status" value="1"/>
</dbReference>
<dbReference type="GO" id="GO:0000981">
    <property type="term" value="F:DNA-binding transcription factor activity, RNA polymerase II-specific"/>
    <property type="evidence" value="ECO:0007669"/>
    <property type="project" value="InterPro"/>
</dbReference>
<dbReference type="AlphaFoldDB" id="A0A2T2P2V2"/>
<feature type="domain" description="Zn(2)-C6 fungal-type" evidence="3">
    <location>
        <begin position="73"/>
        <end position="109"/>
    </location>
</feature>
<organism evidence="4 5">
    <name type="scientific">Corynespora cassiicola Philippines</name>
    <dbReference type="NCBI Taxonomy" id="1448308"/>
    <lineage>
        <taxon>Eukaryota</taxon>
        <taxon>Fungi</taxon>
        <taxon>Dikarya</taxon>
        <taxon>Ascomycota</taxon>
        <taxon>Pezizomycotina</taxon>
        <taxon>Dothideomycetes</taxon>
        <taxon>Pleosporomycetidae</taxon>
        <taxon>Pleosporales</taxon>
        <taxon>Corynesporascaceae</taxon>
        <taxon>Corynespora</taxon>
    </lineage>
</organism>
<dbReference type="SMART" id="SM00066">
    <property type="entry name" value="GAL4"/>
    <property type="match status" value="1"/>
</dbReference>
<reference evidence="4 5" key="1">
    <citation type="journal article" date="2018" name="Front. Microbiol.">
        <title>Genome-Wide Analysis of Corynespora cassiicola Leaf Fall Disease Putative Effectors.</title>
        <authorList>
            <person name="Lopez D."/>
            <person name="Ribeiro S."/>
            <person name="Label P."/>
            <person name="Fumanal B."/>
            <person name="Venisse J.S."/>
            <person name="Kohler A."/>
            <person name="de Oliveira R.R."/>
            <person name="Labutti K."/>
            <person name="Lipzen A."/>
            <person name="Lail K."/>
            <person name="Bauer D."/>
            <person name="Ohm R.A."/>
            <person name="Barry K.W."/>
            <person name="Spatafora J."/>
            <person name="Grigoriev I.V."/>
            <person name="Martin F.M."/>
            <person name="Pujade-Renaud V."/>
        </authorList>
    </citation>
    <scope>NUCLEOTIDE SEQUENCE [LARGE SCALE GENOMIC DNA]</scope>
    <source>
        <strain evidence="4 5">Philippines</strain>
    </source>
</reference>
<dbReference type="InterPro" id="IPR036864">
    <property type="entry name" value="Zn2-C6_fun-type_DNA-bd_sf"/>
</dbReference>
<dbReference type="InterPro" id="IPR001138">
    <property type="entry name" value="Zn2Cys6_DnaBD"/>
</dbReference>
<accession>A0A2T2P2V2</accession>
<evidence type="ECO:0000313" key="4">
    <source>
        <dbReference type="EMBL" id="PSN71668.1"/>
    </source>
</evidence>
<proteinExistence type="predicted"/>
<dbReference type="Pfam" id="PF00172">
    <property type="entry name" value="Zn_clus"/>
    <property type="match status" value="1"/>
</dbReference>
<dbReference type="PROSITE" id="PS50048">
    <property type="entry name" value="ZN2_CY6_FUNGAL_2"/>
    <property type="match status" value="1"/>
</dbReference>
<feature type="region of interest" description="Disordered" evidence="2">
    <location>
        <begin position="42"/>
        <end position="65"/>
    </location>
</feature>
<name>A0A2T2P2V2_CORCC</name>
<feature type="region of interest" description="Disordered" evidence="2">
    <location>
        <begin position="457"/>
        <end position="482"/>
    </location>
</feature>
<keyword evidence="1" id="KW-0539">Nucleus</keyword>
<dbReference type="STRING" id="1448308.A0A2T2P2V2"/>
<dbReference type="Gene3D" id="4.10.240.10">
    <property type="entry name" value="Zn(2)-C6 fungal-type DNA-binding domain"/>
    <property type="match status" value="1"/>
</dbReference>